<comment type="caution">
    <text evidence="2">The sequence shown here is derived from an EMBL/GenBank/DDBJ whole genome shotgun (WGS) entry which is preliminary data.</text>
</comment>
<evidence type="ECO:0000256" key="1">
    <source>
        <dbReference type="SAM" id="MobiDB-lite"/>
    </source>
</evidence>
<evidence type="ECO:0000313" key="3">
    <source>
        <dbReference type="Proteomes" id="UP000780801"/>
    </source>
</evidence>
<accession>A0A9P6FY03</accession>
<evidence type="ECO:0000313" key="2">
    <source>
        <dbReference type="EMBL" id="KAF9583489.1"/>
    </source>
</evidence>
<proteinExistence type="predicted"/>
<reference evidence="2" key="1">
    <citation type="journal article" date="2020" name="Fungal Divers.">
        <title>Resolving the Mortierellaceae phylogeny through synthesis of multi-gene phylogenetics and phylogenomics.</title>
        <authorList>
            <person name="Vandepol N."/>
            <person name="Liber J."/>
            <person name="Desiro A."/>
            <person name="Na H."/>
            <person name="Kennedy M."/>
            <person name="Barry K."/>
            <person name="Grigoriev I.V."/>
            <person name="Miller A.N."/>
            <person name="O'Donnell K."/>
            <person name="Stajich J.E."/>
            <person name="Bonito G."/>
        </authorList>
    </citation>
    <scope>NUCLEOTIDE SEQUENCE</scope>
    <source>
        <strain evidence="2">KOD1015</strain>
    </source>
</reference>
<name>A0A9P6FY03_9FUNG</name>
<feature type="region of interest" description="Disordered" evidence="1">
    <location>
        <begin position="1"/>
        <end position="25"/>
    </location>
</feature>
<dbReference type="EMBL" id="JAABOA010000683">
    <property type="protein sequence ID" value="KAF9583489.1"/>
    <property type="molecule type" value="Genomic_DNA"/>
</dbReference>
<feature type="compositionally biased region" description="Basic and acidic residues" evidence="1">
    <location>
        <begin position="9"/>
        <end position="21"/>
    </location>
</feature>
<sequence length="93" mass="10677">MDQQSPIHPDQDFEDGARDLDGSTSWIDPDIAMVWVILPGLFNYDEYKLAKLSGKGEEYIKGNCTFYAPYSQLYNKKAWVYRDASNKSTKTKT</sequence>
<dbReference type="AlphaFoldDB" id="A0A9P6FY03"/>
<keyword evidence="3" id="KW-1185">Reference proteome</keyword>
<protein>
    <submittedName>
        <fullName evidence="2">Uncharacterized protein</fullName>
    </submittedName>
</protein>
<gene>
    <name evidence="2" type="ORF">BGW38_009344</name>
</gene>
<organism evidence="2 3">
    <name type="scientific">Lunasporangiospora selenospora</name>
    <dbReference type="NCBI Taxonomy" id="979761"/>
    <lineage>
        <taxon>Eukaryota</taxon>
        <taxon>Fungi</taxon>
        <taxon>Fungi incertae sedis</taxon>
        <taxon>Mucoromycota</taxon>
        <taxon>Mortierellomycotina</taxon>
        <taxon>Mortierellomycetes</taxon>
        <taxon>Mortierellales</taxon>
        <taxon>Mortierellaceae</taxon>
        <taxon>Lunasporangiospora</taxon>
    </lineage>
</organism>
<dbReference type="Proteomes" id="UP000780801">
    <property type="component" value="Unassembled WGS sequence"/>
</dbReference>